<protein>
    <submittedName>
        <fullName evidence="2">Prepilin-type cleavage/methylation domain-containing protein</fullName>
    </submittedName>
</protein>
<dbReference type="Proteomes" id="UP000243446">
    <property type="component" value="Unassembled WGS sequence"/>
</dbReference>
<dbReference type="InterPro" id="IPR012902">
    <property type="entry name" value="N_methyl_site"/>
</dbReference>
<evidence type="ECO:0000313" key="2">
    <source>
        <dbReference type="EMBL" id="PJO75307.1"/>
    </source>
</evidence>
<keyword evidence="1" id="KW-0812">Transmembrane</keyword>
<accession>A0A2H9YRM7</accession>
<keyword evidence="1" id="KW-0472">Membrane</keyword>
<dbReference type="AlphaFoldDB" id="A0A2H9YRM7"/>
<feature type="transmembrane region" description="Helical" evidence="1">
    <location>
        <begin position="6"/>
        <end position="27"/>
    </location>
</feature>
<dbReference type="InterPro" id="IPR045584">
    <property type="entry name" value="Pilin-like"/>
</dbReference>
<dbReference type="SUPFAM" id="SSF54523">
    <property type="entry name" value="Pili subunits"/>
    <property type="match status" value="1"/>
</dbReference>
<name>A0A2H9YRM7_9GAMM</name>
<gene>
    <name evidence="2" type="ORF">CWI32_07165</name>
</gene>
<dbReference type="GeneID" id="97178064"/>
<organism evidence="2 3">
    <name type="scientific">Acinetobacter pseudolwoffii</name>
    <dbReference type="NCBI Taxonomy" id="2053287"/>
    <lineage>
        <taxon>Bacteria</taxon>
        <taxon>Pseudomonadati</taxon>
        <taxon>Pseudomonadota</taxon>
        <taxon>Gammaproteobacteria</taxon>
        <taxon>Moraxellales</taxon>
        <taxon>Moraxellaceae</taxon>
        <taxon>Acinetobacter</taxon>
    </lineage>
</organism>
<keyword evidence="1" id="KW-1133">Transmembrane helix</keyword>
<dbReference type="Pfam" id="PF07963">
    <property type="entry name" value="N_methyl"/>
    <property type="match status" value="1"/>
</dbReference>
<evidence type="ECO:0000313" key="3">
    <source>
        <dbReference type="Proteomes" id="UP000243446"/>
    </source>
</evidence>
<reference evidence="2 3" key="1">
    <citation type="submission" date="2017-11" db="EMBL/GenBank/DDBJ databases">
        <title>Revising the taxonomy of the Acinetobacter lwoffii group: the description of Acinetobacter pseudolwoffii sp. nov. and emended description of Acinetobacter lwoffii.</title>
        <authorList>
            <person name="Nemec A."/>
            <person name="Radolfova-Krizova L."/>
        </authorList>
    </citation>
    <scope>NUCLEOTIDE SEQUENCE [LARGE SCALE GENOMIC DNA]</scope>
    <source>
        <strain evidence="2 3">ANC 5044</strain>
    </source>
</reference>
<evidence type="ECO:0000256" key="1">
    <source>
        <dbReference type="SAM" id="Phobius"/>
    </source>
</evidence>
<sequence length="127" mass="14370">MYQKAFTLIEVLIVLIIIMILMTMAFMSYHAYVVRNQLAEVFEQAGAYRTQFIASDQHCDAGREIGGHGQYIEKVIINAACRIEFKIQEQGVDAAIRGKSVAFDVHSGKCYSTDIQQRYLPKDCQGQ</sequence>
<dbReference type="NCBIfam" id="TIGR02532">
    <property type="entry name" value="IV_pilin_GFxxxE"/>
    <property type="match status" value="1"/>
</dbReference>
<dbReference type="EMBL" id="PHRG01000003">
    <property type="protein sequence ID" value="PJO75307.1"/>
    <property type="molecule type" value="Genomic_DNA"/>
</dbReference>
<dbReference type="Gene3D" id="3.30.700.10">
    <property type="entry name" value="Glycoprotein, Type 4 Pilin"/>
    <property type="match status" value="1"/>
</dbReference>
<comment type="caution">
    <text evidence="2">The sequence shown here is derived from an EMBL/GenBank/DDBJ whole genome shotgun (WGS) entry which is preliminary data.</text>
</comment>
<proteinExistence type="predicted"/>
<dbReference type="RefSeq" id="WP_100534963.1">
    <property type="nucleotide sequence ID" value="NZ_CBDBYO010000005.1"/>
</dbReference>